<gene>
    <name evidence="3" type="ORF">CHLNCDRAFT_20419</name>
</gene>
<dbReference type="InterPro" id="IPR019257">
    <property type="entry name" value="MeTrfase_dom"/>
</dbReference>
<dbReference type="RefSeq" id="XP_005850099.1">
    <property type="nucleotide sequence ID" value="XM_005850037.1"/>
</dbReference>
<protein>
    <recommendedName>
        <fullName evidence="2">Histidine-specific methyltransferase SAM-dependent domain-containing protein</fullName>
    </recommendedName>
</protein>
<dbReference type="KEGG" id="cvr:CHLNCDRAFT_20419"/>
<keyword evidence="1" id="KW-0732">Signal</keyword>
<evidence type="ECO:0000259" key="2">
    <source>
        <dbReference type="Pfam" id="PF10017"/>
    </source>
</evidence>
<accession>E1Z7X6</accession>
<feature type="chain" id="PRO_5003155704" description="Histidine-specific methyltransferase SAM-dependent domain-containing protein" evidence="1">
    <location>
        <begin position="34"/>
        <end position="102"/>
    </location>
</feature>
<reference evidence="3 4" key="1">
    <citation type="journal article" date="2010" name="Plant Cell">
        <title>The Chlorella variabilis NC64A genome reveals adaptation to photosymbiosis, coevolution with viruses, and cryptic sex.</title>
        <authorList>
            <person name="Blanc G."/>
            <person name="Duncan G."/>
            <person name="Agarkova I."/>
            <person name="Borodovsky M."/>
            <person name="Gurnon J."/>
            <person name="Kuo A."/>
            <person name="Lindquist E."/>
            <person name="Lucas S."/>
            <person name="Pangilinan J."/>
            <person name="Polle J."/>
            <person name="Salamov A."/>
            <person name="Terry A."/>
            <person name="Yamada T."/>
            <person name="Dunigan D.D."/>
            <person name="Grigoriev I.V."/>
            <person name="Claverie J.M."/>
            <person name="Van Etten J.L."/>
        </authorList>
    </citation>
    <scope>NUCLEOTIDE SEQUENCE [LARGE SCALE GENOMIC DNA]</scope>
    <source>
        <strain evidence="3 4">NC64A</strain>
    </source>
</reference>
<dbReference type="Pfam" id="PF10017">
    <property type="entry name" value="Methyltransf_33"/>
    <property type="match status" value="1"/>
</dbReference>
<dbReference type="GeneID" id="17357656"/>
<sequence>MRGSCRRRCSRRRIWCWVWRIALPSTCPAGKQGWSCCSRPPPVWAAANLCYLKRRFLYDDKGSSLYERITGLPEYLPYRTEQQLLVQQHMPPPSRHTCPRAA</sequence>
<dbReference type="OrthoDB" id="659at2759"/>
<dbReference type="Proteomes" id="UP000008141">
    <property type="component" value="Unassembled WGS sequence"/>
</dbReference>
<dbReference type="EMBL" id="GL433838">
    <property type="protein sequence ID" value="EFN57997.1"/>
    <property type="molecule type" value="Genomic_DNA"/>
</dbReference>
<dbReference type="AlphaFoldDB" id="E1Z7X6"/>
<proteinExistence type="predicted"/>
<keyword evidence="4" id="KW-1185">Reference proteome</keyword>
<feature type="signal peptide" evidence="1">
    <location>
        <begin position="1"/>
        <end position="33"/>
    </location>
</feature>
<feature type="domain" description="Histidine-specific methyltransferase SAM-dependent" evidence="2">
    <location>
        <begin position="52"/>
        <end position="88"/>
    </location>
</feature>
<name>E1Z7X6_CHLVA</name>
<organism evidence="4">
    <name type="scientific">Chlorella variabilis</name>
    <name type="common">Green alga</name>
    <dbReference type="NCBI Taxonomy" id="554065"/>
    <lineage>
        <taxon>Eukaryota</taxon>
        <taxon>Viridiplantae</taxon>
        <taxon>Chlorophyta</taxon>
        <taxon>core chlorophytes</taxon>
        <taxon>Trebouxiophyceae</taxon>
        <taxon>Chlorellales</taxon>
        <taxon>Chlorellaceae</taxon>
        <taxon>Chlorella clade</taxon>
        <taxon>Chlorella</taxon>
    </lineage>
</organism>
<evidence type="ECO:0000313" key="3">
    <source>
        <dbReference type="EMBL" id="EFN57997.1"/>
    </source>
</evidence>
<evidence type="ECO:0000256" key="1">
    <source>
        <dbReference type="SAM" id="SignalP"/>
    </source>
</evidence>
<dbReference type="InParanoid" id="E1Z7X6"/>
<evidence type="ECO:0000313" key="4">
    <source>
        <dbReference type="Proteomes" id="UP000008141"/>
    </source>
</evidence>